<gene>
    <name evidence="4" type="ORF">AL01_02905</name>
</gene>
<accession>A0A1S8GSA4</accession>
<keyword evidence="5" id="KW-1185">Reference proteome</keyword>
<dbReference type="OrthoDB" id="5672604at2"/>
<keyword evidence="3" id="KW-0479">Metal-binding</keyword>
<dbReference type="RefSeq" id="WP_077395719.1">
    <property type="nucleotide sequence ID" value="NZ_JATM01000001.1"/>
</dbReference>
<dbReference type="GO" id="GO:0016757">
    <property type="term" value="F:glycosyltransferase activity"/>
    <property type="evidence" value="ECO:0007669"/>
    <property type="project" value="UniProtKB-KW"/>
</dbReference>
<dbReference type="PANTHER" id="PTHR13778:SF47">
    <property type="entry name" value="LIPOPOLYSACCHARIDE 1,3-GALACTOSYLTRANSFERASE"/>
    <property type="match status" value="1"/>
</dbReference>
<dbReference type="GO" id="GO:0046872">
    <property type="term" value="F:metal ion binding"/>
    <property type="evidence" value="ECO:0007669"/>
    <property type="project" value="UniProtKB-KW"/>
</dbReference>
<dbReference type="STRING" id="1539051.AL01_02905"/>
<evidence type="ECO:0000313" key="5">
    <source>
        <dbReference type="Proteomes" id="UP000200980"/>
    </source>
</evidence>
<dbReference type="PANTHER" id="PTHR13778">
    <property type="entry name" value="GLYCOSYLTRANSFERASE 8 DOMAIN-CONTAINING PROTEIN"/>
    <property type="match status" value="1"/>
</dbReference>
<protein>
    <recommendedName>
        <fullName evidence="6">Glycosyl transferase</fullName>
    </recommendedName>
</protein>
<dbReference type="Pfam" id="PF01501">
    <property type="entry name" value="Glyco_transf_8"/>
    <property type="match status" value="1"/>
</dbReference>
<evidence type="ECO:0008006" key="6">
    <source>
        <dbReference type="Google" id="ProtNLM"/>
    </source>
</evidence>
<dbReference type="Proteomes" id="UP000200980">
    <property type="component" value="Unassembled WGS sequence"/>
</dbReference>
<evidence type="ECO:0000313" key="4">
    <source>
        <dbReference type="EMBL" id="OOL19911.1"/>
    </source>
</evidence>
<dbReference type="AlphaFoldDB" id="A0A1S8GSA4"/>
<dbReference type="InterPro" id="IPR050748">
    <property type="entry name" value="Glycosyltrans_8_dom-fam"/>
</dbReference>
<dbReference type="InterPro" id="IPR029044">
    <property type="entry name" value="Nucleotide-diphossugar_trans"/>
</dbReference>
<evidence type="ECO:0000256" key="2">
    <source>
        <dbReference type="ARBA" id="ARBA00022679"/>
    </source>
</evidence>
<keyword evidence="1" id="KW-0328">Glycosyltransferase</keyword>
<name>A0A1S8GSA4_9PROT</name>
<dbReference type="Gene3D" id="3.90.550.10">
    <property type="entry name" value="Spore Coat Polysaccharide Biosynthesis Protein SpsA, Chain A"/>
    <property type="match status" value="1"/>
</dbReference>
<evidence type="ECO:0000256" key="1">
    <source>
        <dbReference type="ARBA" id="ARBA00022676"/>
    </source>
</evidence>
<comment type="caution">
    <text evidence="4">The sequence shown here is derived from an EMBL/GenBank/DDBJ whole genome shotgun (WGS) entry which is preliminary data.</text>
</comment>
<sequence>MMSAFPIVISFDKKYVIPALITIKSILNTCSDTSKIEFFVLYKHLDKTLIQLVERVVFSFGSVISFIDCSSFLEKQRFSNNENRPLETYFPLFIPTLFKDFSRVLSIDVDVLVRDDILKIIQELPSDKKIGGVRCMIRNYRKYDDYGDFNKFSRNMLGLADPCRYINSGLVLFNMDIITESDSSYCIECINKKWPFYDESILNHVFRDSLYNFEQCWNFYAEYVDTNHLDFELNIQQQVKEAQDNASIFHFVADTKPWDHPDPETTSKYRLEYRELVASVKEEIRQSLPKVICGFMWSKIDKA</sequence>
<organism evidence="4 5">
    <name type="scientific">Bombella intestini</name>
    <dbReference type="NCBI Taxonomy" id="1539051"/>
    <lineage>
        <taxon>Bacteria</taxon>
        <taxon>Pseudomonadati</taxon>
        <taxon>Pseudomonadota</taxon>
        <taxon>Alphaproteobacteria</taxon>
        <taxon>Acetobacterales</taxon>
        <taxon>Acetobacteraceae</taxon>
        <taxon>Bombella</taxon>
    </lineage>
</organism>
<proteinExistence type="predicted"/>
<keyword evidence="2" id="KW-0808">Transferase</keyword>
<evidence type="ECO:0000256" key="3">
    <source>
        <dbReference type="ARBA" id="ARBA00022723"/>
    </source>
</evidence>
<reference evidence="4 5" key="1">
    <citation type="journal article" date="2016" name="PLoS ONE">
        <title>Whole-Genome Sequence Analysis of Bombella intestini LMG 28161T, a Novel Acetic Acid Bacterium Isolated from the Crop of a Red-Tailed Bumble Bee, Bombus lapidarius.</title>
        <authorList>
            <person name="Li L."/>
            <person name="Illeghems K."/>
            <person name="Van Kerrebroeck S."/>
            <person name="Borremans W."/>
            <person name="Cleenwerck I."/>
            <person name="Smagghe G."/>
            <person name="De Vuyst L."/>
            <person name="Vandamme P."/>
        </authorList>
    </citation>
    <scope>NUCLEOTIDE SEQUENCE [LARGE SCALE GENOMIC DNA]</scope>
    <source>
        <strain evidence="4 5">R-52487</strain>
    </source>
</reference>
<dbReference type="EMBL" id="JATM01000001">
    <property type="protein sequence ID" value="OOL19911.1"/>
    <property type="molecule type" value="Genomic_DNA"/>
</dbReference>
<dbReference type="InterPro" id="IPR002495">
    <property type="entry name" value="Glyco_trans_8"/>
</dbReference>
<dbReference type="SUPFAM" id="SSF53448">
    <property type="entry name" value="Nucleotide-diphospho-sugar transferases"/>
    <property type="match status" value="1"/>
</dbReference>